<protein>
    <submittedName>
        <fullName evidence="1">Uncharacterized protein</fullName>
    </submittedName>
</protein>
<sequence length="21" mass="2555">MRLHLNKVDFLQNTMKKSFFG</sequence>
<proteinExistence type="predicted"/>
<name>A0A0E9TQ46_ANGAN</name>
<dbReference type="EMBL" id="GBXM01053739">
    <property type="protein sequence ID" value="JAH54838.1"/>
    <property type="molecule type" value="Transcribed_RNA"/>
</dbReference>
<accession>A0A0E9TQ46</accession>
<reference evidence="1" key="2">
    <citation type="journal article" date="2015" name="Fish Shellfish Immunol.">
        <title>Early steps in the European eel (Anguilla anguilla)-Vibrio vulnificus interaction in the gills: Role of the RtxA13 toxin.</title>
        <authorList>
            <person name="Callol A."/>
            <person name="Pajuelo D."/>
            <person name="Ebbesson L."/>
            <person name="Teles M."/>
            <person name="MacKenzie S."/>
            <person name="Amaro C."/>
        </authorList>
    </citation>
    <scope>NUCLEOTIDE SEQUENCE</scope>
</reference>
<evidence type="ECO:0000313" key="1">
    <source>
        <dbReference type="EMBL" id="JAH54838.1"/>
    </source>
</evidence>
<dbReference type="AlphaFoldDB" id="A0A0E9TQ46"/>
<reference evidence="1" key="1">
    <citation type="submission" date="2014-11" db="EMBL/GenBank/DDBJ databases">
        <authorList>
            <person name="Amaro Gonzalez C."/>
        </authorList>
    </citation>
    <scope>NUCLEOTIDE SEQUENCE</scope>
</reference>
<organism evidence="1">
    <name type="scientific">Anguilla anguilla</name>
    <name type="common">European freshwater eel</name>
    <name type="synonym">Muraena anguilla</name>
    <dbReference type="NCBI Taxonomy" id="7936"/>
    <lineage>
        <taxon>Eukaryota</taxon>
        <taxon>Metazoa</taxon>
        <taxon>Chordata</taxon>
        <taxon>Craniata</taxon>
        <taxon>Vertebrata</taxon>
        <taxon>Euteleostomi</taxon>
        <taxon>Actinopterygii</taxon>
        <taxon>Neopterygii</taxon>
        <taxon>Teleostei</taxon>
        <taxon>Anguilliformes</taxon>
        <taxon>Anguillidae</taxon>
        <taxon>Anguilla</taxon>
    </lineage>
</organism>